<dbReference type="PANTHER" id="PTHR34407:SF1">
    <property type="entry name" value="SGNH HYDROLASE-TYPE ESTERASE DOMAIN-CONTAINING PROTEIN"/>
    <property type="match status" value="1"/>
</dbReference>
<dbReference type="SUPFAM" id="SSF52266">
    <property type="entry name" value="SGNH hydrolase"/>
    <property type="match status" value="1"/>
</dbReference>
<dbReference type="Gene3D" id="3.40.50.1110">
    <property type="entry name" value="SGNH hydrolase"/>
    <property type="match status" value="1"/>
</dbReference>
<dbReference type="AlphaFoldDB" id="A0AAD3CRE5"/>
<evidence type="ECO:0000313" key="2">
    <source>
        <dbReference type="Proteomes" id="UP001054902"/>
    </source>
</evidence>
<comment type="caution">
    <text evidence="1">The sequence shown here is derived from an EMBL/GenBank/DDBJ whole genome shotgun (WGS) entry which is preliminary data.</text>
</comment>
<evidence type="ECO:0000313" key="1">
    <source>
        <dbReference type="EMBL" id="GFH50439.1"/>
    </source>
</evidence>
<reference evidence="1 2" key="1">
    <citation type="journal article" date="2021" name="Sci. Rep.">
        <title>The genome of the diatom Chaetoceros tenuissimus carries an ancient integrated fragment of an extant virus.</title>
        <authorList>
            <person name="Hongo Y."/>
            <person name="Kimura K."/>
            <person name="Takaki Y."/>
            <person name="Yoshida Y."/>
            <person name="Baba S."/>
            <person name="Kobayashi G."/>
            <person name="Nagasaki K."/>
            <person name="Hano T."/>
            <person name="Tomaru Y."/>
        </authorList>
    </citation>
    <scope>NUCLEOTIDE SEQUENCE [LARGE SCALE GENOMIC DNA]</scope>
    <source>
        <strain evidence="1 2">NIES-3715</strain>
    </source>
</reference>
<dbReference type="InterPro" id="IPR036514">
    <property type="entry name" value="SGNH_hydro_sf"/>
</dbReference>
<accession>A0AAD3CRE5</accession>
<proteinExistence type="predicted"/>
<dbReference type="Proteomes" id="UP001054902">
    <property type="component" value="Unassembled WGS sequence"/>
</dbReference>
<name>A0AAD3CRE5_9STRA</name>
<dbReference type="PANTHER" id="PTHR34407">
    <property type="entry name" value="EXPRESSED PROTEIN"/>
    <property type="match status" value="1"/>
</dbReference>
<sequence length="538" mass="61538">MKINQEAMNISLFLEYQGSSNVYKFHHVEITEAIDTIDTLRLALGSTESGLELSHKLDSIQRYLQKQQMNGNKKSPSIKFIDLHIENELEIELSENTKINKNHDNICEMDIEVNSNKFNFGNSSPRWIWNTLLPQIIQISKHSDDKNYNWKRFTVDLLRIITPNLENCIQNVPTLQWQKIEEIIEIGFSRYQYIHGFKEFKTEPRTINIVILGGSVTKGVNCAAYPVHNLTANFAINSCNWYSRLNRMVNEIFGSKNGEGLFHIESIALGGTNTAIGTEAVRYNLLSTTDKVFDVVINAYSTNDVHVDTIKEAREKNLTLEDNLFQMEQDFIRTCLGENKPCKLRSSPLVIYYNDYVGNEQKSIIELDSFSSVIRKLTSYYGIGHLSYVDVVRHFVYADTTETWFSPDMWPNRNVHPGRGFHIITPWLFLYYGMNLISSYCNKKSIEHIFHGHSISKSFGYSPELPSEGMSVPKKILPVLDKNLNLDTISSKWNNSTSVSHLCRSEEPAYCRLSFIGSLPGASNQRQLATVKIGNTPK</sequence>
<dbReference type="EMBL" id="BLLK01000039">
    <property type="protein sequence ID" value="GFH50439.1"/>
    <property type="molecule type" value="Genomic_DNA"/>
</dbReference>
<organism evidence="1 2">
    <name type="scientific">Chaetoceros tenuissimus</name>
    <dbReference type="NCBI Taxonomy" id="426638"/>
    <lineage>
        <taxon>Eukaryota</taxon>
        <taxon>Sar</taxon>
        <taxon>Stramenopiles</taxon>
        <taxon>Ochrophyta</taxon>
        <taxon>Bacillariophyta</taxon>
        <taxon>Coscinodiscophyceae</taxon>
        <taxon>Chaetocerotophycidae</taxon>
        <taxon>Chaetocerotales</taxon>
        <taxon>Chaetocerotaceae</taxon>
        <taxon>Chaetoceros</taxon>
    </lineage>
</organism>
<gene>
    <name evidence="1" type="ORF">CTEN210_06915</name>
</gene>
<keyword evidence="2" id="KW-1185">Reference proteome</keyword>
<protein>
    <submittedName>
        <fullName evidence="1">Uncharacterized protein</fullName>
    </submittedName>
</protein>